<gene>
    <name evidence="2" type="ORF">METZ01_LOCUS198623</name>
</gene>
<dbReference type="AlphaFoldDB" id="A0A382E5S8"/>
<dbReference type="EMBL" id="UINC01042739">
    <property type="protein sequence ID" value="SVB45769.1"/>
    <property type="molecule type" value="Genomic_DNA"/>
</dbReference>
<feature type="region of interest" description="Disordered" evidence="1">
    <location>
        <begin position="107"/>
        <end position="131"/>
    </location>
</feature>
<name>A0A382E5S8_9ZZZZ</name>
<accession>A0A382E5S8</accession>
<feature type="compositionally biased region" description="Basic and acidic residues" evidence="1">
    <location>
        <begin position="122"/>
        <end position="131"/>
    </location>
</feature>
<sequence>MDIIKKMKGIFKTKDKAEDVASEYTEKDPKRKALIEEKAKATKQGKPWVAVLDTQINKDNIKNGFFELDWNNEFIEQLIDSGYKGEKPEQIVDAWFKDIARNILKDQGQDPNTGMGYININRMDDDKSEVS</sequence>
<protein>
    <submittedName>
        <fullName evidence="2">Uncharacterized protein</fullName>
    </submittedName>
</protein>
<evidence type="ECO:0000313" key="2">
    <source>
        <dbReference type="EMBL" id="SVB45769.1"/>
    </source>
</evidence>
<reference evidence="2" key="1">
    <citation type="submission" date="2018-05" db="EMBL/GenBank/DDBJ databases">
        <authorList>
            <person name="Lanie J.A."/>
            <person name="Ng W.-L."/>
            <person name="Kazmierczak K.M."/>
            <person name="Andrzejewski T.M."/>
            <person name="Davidsen T.M."/>
            <person name="Wayne K.J."/>
            <person name="Tettelin H."/>
            <person name="Glass J.I."/>
            <person name="Rusch D."/>
            <person name="Podicherti R."/>
            <person name="Tsui H.-C.T."/>
            <person name="Winkler M.E."/>
        </authorList>
    </citation>
    <scope>NUCLEOTIDE SEQUENCE</scope>
</reference>
<proteinExistence type="predicted"/>
<organism evidence="2">
    <name type="scientific">marine metagenome</name>
    <dbReference type="NCBI Taxonomy" id="408172"/>
    <lineage>
        <taxon>unclassified sequences</taxon>
        <taxon>metagenomes</taxon>
        <taxon>ecological metagenomes</taxon>
    </lineage>
</organism>
<evidence type="ECO:0000256" key="1">
    <source>
        <dbReference type="SAM" id="MobiDB-lite"/>
    </source>
</evidence>